<dbReference type="RefSeq" id="WP_250932082.1">
    <property type="nucleotide sequence ID" value="NZ_JAMQBK010000081.1"/>
</dbReference>
<sequence length="53" mass="5968">MFYRSLFCLVTLLTASVSWAKLPSTDRPKQPNVLFILVDDLGKYDIAIEGSSF</sequence>
<evidence type="ECO:0000256" key="1">
    <source>
        <dbReference type="SAM" id="SignalP"/>
    </source>
</evidence>
<proteinExistence type="predicted"/>
<accession>A0ABT0UBJ2</accession>
<reference evidence="2 3" key="1">
    <citation type="journal article" date="2022" name="Syst. Appl. Microbiol.">
        <title>Rhodopirellula aestuarii sp. nov., a novel member of the genus Rhodopirellula isolated from brackish sediments collected in the Tagus River estuary, Portugal.</title>
        <authorList>
            <person name="Vitorino I.R."/>
            <person name="Klimek D."/>
            <person name="Calusinska M."/>
            <person name="Lobo-da-Cunha A."/>
            <person name="Vasconcelos V."/>
            <person name="Lage O.M."/>
        </authorList>
    </citation>
    <scope>NUCLEOTIDE SEQUENCE [LARGE SCALE GENOMIC DNA]</scope>
    <source>
        <strain evidence="2 3">ICT_H3.1</strain>
    </source>
</reference>
<organism evidence="2 3">
    <name type="scientific">Aporhodopirellula aestuarii</name>
    <dbReference type="NCBI Taxonomy" id="2950107"/>
    <lineage>
        <taxon>Bacteria</taxon>
        <taxon>Pseudomonadati</taxon>
        <taxon>Planctomycetota</taxon>
        <taxon>Planctomycetia</taxon>
        <taxon>Pirellulales</taxon>
        <taxon>Pirellulaceae</taxon>
        <taxon>Aporhodopirellula</taxon>
    </lineage>
</organism>
<keyword evidence="3" id="KW-1185">Reference proteome</keyword>
<protein>
    <recommendedName>
        <fullName evidence="4">Sulfatase N-terminal domain-containing protein</fullName>
    </recommendedName>
</protein>
<evidence type="ECO:0008006" key="4">
    <source>
        <dbReference type="Google" id="ProtNLM"/>
    </source>
</evidence>
<feature type="signal peptide" evidence="1">
    <location>
        <begin position="1"/>
        <end position="20"/>
    </location>
</feature>
<comment type="caution">
    <text evidence="2">The sequence shown here is derived from an EMBL/GenBank/DDBJ whole genome shotgun (WGS) entry which is preliminary data.</text>
</comment>
<dbReference type="Proteomes" id="UP001202961">
    <property type="component" value="Unassembled WGS sequence"/>
</dbReference>
<dbReference type="EMBL" id="JAMQBK010000081">
    <property type="protein sequence ID" value="MCM2374192.1"/>
    <property type="molecule type" value="Genomic_DNA"/>
</dbReference>
<gene>
    <name evidence="2" type="ORF">NB063_26550</name>
</gene>
<evidence type="ECO:0000313" key="3">
    <source>
        <dbReference type="Proteomes" id="UP001202961"/>
    </source>
</evidence>
<feature type="chain" id="PRO_5046191325" description="Sulfatase N-terminal domain-containing protein" evidence="1">
    <location>
        <begin position="21"/>
        <end position="53"/>
    </location>
</feature>
<name>A0ABT0UBJ2_9BACT</name>
<evidence type="ECO:0000313" key="2">
    <source>
        <dbReference type="EMBL" id="MCM2374192.1"/>
    </source>
</evidence>
<keyword evidence="1" id="KW-0732">Signal</keyword>